<comment type="catalytic activity">
    <reaction evidence="7">
        <text>ATP + H2O + polyamine-[polyamine-binding protein]Side 1 = ADP + phosphate + polyamineSide 2 + [polyamine-binding protein]Side 1.</text>
        <dbReference type="EC" id="7.6.2.11"/>
    </reaction>
</comment>
<keyword evidence="4 7" id="KW-0067">ATP-binding</keyword>
<protein>
    <recommendedName>
        <fullName evidence="7">Spermidine/putrescine import ATP-binding protein PotA</fullName>
        <ecNumber evidence="7">7.6.2.11</ecNumber>
    </recommendedName>
</protein>
<evidence type="ECO:0000256" key="7">
    <source>
        <dbReference type="RuleBase" id="RU364083"/>
    </source>
</evidence>
<sequence length="391" mass="41478">MASATATASAASAASATAAASPTPLAGTGVSIEIDQVVKRYRTMTAVDHVSLVVEPGEFLTLLGSSGSGKSTLLNIIAGFISADSGRVGVGGRDLTRVPPHKRDLGMVFQHYALFPHMDVWDNVAFPLRRRRISKADVATRVQAALDVVELGGLAKRRPSQLSGGQQQRVALARALVFQPQALLMDEPLGALDKRLREQLQVEIKRLHRELGTTFVFVTHDQEEALAMSDRIAVLRDGRLVQVGTPVELYERPSSRYVAEFLGESNIFTGSCAGGRFVDEATGAVFAVADHHVGDALVVRPEHVALAPVGGPVPASHNAVTGRTREVTYLGAGLRIDLDLPDGRRLIARTGTRDTHVPQVGDNVVAHWKPDHALAVTDDVAPAGASAGTSA</sequence>
<evidence type="ECO:0000256" key="8">
    <source>
        <dbReference type="SAM" id="SignalP"/>
    </source>
</evidence>
<evidence type="ECO:0000256" key="5">
    <source>
        <dbReference type="ARBA" id="ARBA00022967"/>
    </source>
</evidence>
<comment type="subunit">
    <text evidence="7">The complex is composed of two ATP-binding proteins (PotA), two transmembrane proteins (PotB and PotC) and a solute-binding protein (PotD).</text>
</comment>
<evidence type="ECO:0000259" key="9">
    <source>
        <dbReference type="PROSITE" id="PS50893"/>
    </source>
</evidence>
<evidence type="ECO:0000313" key="11">
    <source>
        <dbReference type="Proteomes" id="UP001183648"/>
    </source>
</evidence>
<keyword evidence="6 7" id="KW-0472">Membrane</keyword>
<accession>A0ABU2BXR6</accession>
<evidence type="ECO:0000256" key="2">
    <source>
        <dbReference type="ARBA" id="ARBA00022475"/>
    </source>
</evidence>
<proteinExistence type="inferred from homology"/>
<dbReference type="GO" id="GO:0005524">
    <property type="term" value="F:ATP binding"/>
    <property type="evidence" value="ECO:0007669"/>
    <property type="project" value="UniProtKB-KW"/>
</dbReference>
<dbReference type="InterPro" id="IPR008995">
    <property type="entry name" value="Mo/tungstate-bd_C_term_dom"/>
</dbReference>
<dbReference type="Pfam" id="PF00005">
    <property type="entry name" value="ABC_tran"/>
    <property type="match status" value="1"/>
</dbReference>
<dbReference type="InterPro" id="IPR013611">
    <property type="entry name" value="Transp-assoc_OB_typ2"/>
</dbReference>
<name>A0ABU2BXR6_9ACTN</name>
<feature type="chain" id="PRO_5045056361" description="Spermidine/putrescine import ATP-binding protein PotA" evidence="8">
    <location>
        <begin position="19"/>
        <end position="391"/>
    </location>
</feature>
<dbReference type="Gene3D" id="3.40.50.300">
    <property type="entry name" value="P-loop containing nucleotide triphosphate hydrolases"/>
    <property type="match status" value="1"/>
</dbReference>
<evidence type="ECO:0000256" key="3">
    <source>
        <dbReference type="ARBA" id="ARBA00022741"/>
    </source>
</evidence>
<keyword evidence="5 7" id="KW-1278">Translocase</keyword>
<dbReference type="InterPro" id="IPR003439">
    <property type="entry name" value="ABC_transporter-like_ATP-bd"/>
</dbReference>
<dbReference type="RefSeq" id="WP_310303250.1">
    <property type="nucleotide sequence ID" value="NZ_BAAAPS010000003.1"/>
</dbReference>
<comment type="similarity">
    <text evidence="7">Belongs to the ABC transporter superfamily. Spermidine/putrescine importer (TC 3.A.1.11.1) family.</text>
</comment>
<gene>
    <name evidence="7" type="primary">potA</name>
    <name evidence="10" type="ORF">J2S63_002740</name>
</gene>
<comment type="caution">
    <text evidence="10">The sequence shown here is derived from an EMBL/GenBank/DDBJ whole genome shotgun (WGS) entry which is preliminary data.</text>
</comment>
<dbReference type="InterPro" id="IPR050093">
    <property type="entry name" value="ABC_SmlMolc_Importer"/>
</dbReference>
<dbReference type="EC" id="7.6.2.11" evidence="7"/>
<dbReference type="PANTHER" id="PTHR42781:SF4">
    <property type="entry name" value="SPERMIDINE_PUTRESCINE IMPORT ATP-BINDING PROTEIN POTA"/>
    <property type="match status" value="1"/>
</dbReference>
<evidence type="ECO:0000256" key="4">
    <source>
        <dbReference type="ARBA" id="ARBA00022840"/>
    </source>
</evidence>
<keyword evidence="2 7" id="KW-1003">Cell membrane</keyword>
<dbReference type="Proteomes" id="UP001183648">
    <property type="component" value="Unassembled WGS sequence"/>
</dbReference>
<dbReference type="PROSITE" id="PS00211">
    <property type="entry name" value="ABC_TRANSPORTER_1"/>
    <property type="match status" value="1"/>
</dbReference>
<dbReference type="InterPro" id="IPR017871">
    <property type="entry name" value="ABC_transporter-like_CS"/>
</dbReference>
<keyword evidence="8" id="KW-0732">Signal</keyword>
<dbReference type="SMART" id="SM00382">
    <property type="entry name" value="AAA"/>
    <property type="match status" value="1"/>
</dbReference>
<evidence type="ECO:0000313" key="10">
    <source>
        <dbReference type="EMBL" id="MDR7363187.1"/>
    </source>
</evidence>
<dbReference type="PROSITE" id="PS50893">
    <property type="entry name" value="ABC_TRANSPORTER_2"/>
    <property type="match status" value="1"/>
</dbReference>
<dbReference type="InterPro" id="IPR005893">
    <property type="entry name" value="PotA-like"/>
</dbReference>
<feature type="signal peptide" evidence="8">
    <location>
        <begin position="1"/>
        <end position="18"/>
    </location>
</feature>
<dbReference type="EMBL" id="JAVDYG010000001">
    <property type="protein sequence ID" value="MDR7363187.1"/>
    <property type="molecule type" value="Genomic_DNA"/>
</dbReference>
<dbReference type="SUPFAM" id="SSF52540">
    <property type="entry name" value="P-loop containing nucleoside triphosphate hydrolases"/>
    <property type="match status" value="1"/>
</dbReference>
<feature type="domain" description="ABC transporter" evidence="9">
    <location>
        <begin position="32"/>
        <end position="262"/>
    </location>
</feature>
<evidence type="ECO:0000256" key="6">
    <source>
        <dbReference type="ARBA" id="ARBA00023136"/>
    </source>
</evidence>
<reference evidence="10 11" key="1">
    <citation type="submission" date="2023-07" db="EMBL/GenBank/DDBJ databases">
        <title>Sequencing the genomes of 1000 actinobacteria strains.</title>
        <authorList>
            <person name="Klenk H.-P."/>
        </authorList>
    </citation>
    <scope>NUCLEOTIDE SEQUENCE [LARGE SCALE GENOMIC DNA]</scope>
    <source>
        <strain evidence="10 11">DSM 19426</strain>
    </source>
</reference>
<dbReference type="NCBIfam" id="TIGR01187">
    <property type="entry name" value="potA"/>
    <property type="match status" value="1"/>
</dbReference>
<organism evidence="10 11">
    <name type="scientific">Nocardioides marmoribigeumensis</name>
    <dbReference type="NCBI Taxonomy" id="433649"/>
    <lineage>
        <taxon>Bacteria</taxon>
        <taxon>Bacillati</taxon>
        <taxon>Actinomycetota</taxon>
        <taxon>Actinomycetes</taxon>
        <taxon>Propionibacteriales</taxon>
        <taxon>Nocardioidaceae</taxon>
        <taxon>Nocardioides</taxon>
    </lineage>
</organism>
<keyword evidence="11" id="KW-1185">Reference proteome</keyword>
<evidence type="ECO:0000256" key="1">
    <source>
        <dbReference type="ARBA" id="ARBA00022448"/>
    </source>
</evidence>
<keyword evidence="1 7" id="KW-0813">Transport</keyword>
<dbReference type="InterPro" id="IPR003593">
    <property type="entry name" value="AAA+_ATPase"/>
</dbReference>
<dbReference type="PANTHER" id="PTHR42781">
    <property type="entry name" value="SPERMIDINE/PUTRESCINE IMPORT ATP-BINDING PROTEIN POTA"/>
    <property type="match status" value="1"/>
</dbReference>
<dbReference type="SUPFAM" id="SSF50331">
    <property type="entry name" value="MOP-like"/>
    <property type="match status" value="1"/>
</dbReference>
<dbReference type="Pfam" id="PF08402">
    <property type="entry name" value="TOBE_2"/>
    <property type="match status" value="1"/>
</dbReference>
<dbReference type="InterPro" id="IPR027417">
    <property type="entry name" value="P-loop_NTPase"/>
</dbReference>
<keyword evidence="3 7" id="KW-0547">Nucleotide-binding</keyword>
<comment type="function">
    <text evidence="7">Part of the ABC transporter complex PotABCD involved in spermidine/putrescine import. Responsible for energy coupling to the transport system.</text>
</comment>